<gene>
    <name evidence="2" type="ORF">O1Q84_09060</name>
</gene>
<reference evidence="2" key="1">
    <citation type="submission" date="2022-12" db="EMBL/GenBank/DDBJ databases">
        <title>Vibrio parahaemolyticus become highly virulent by producing novel Tc toxins.</title>
        <authorList>
            <person name="Yang F."/>
            <person name="You Y."/>
            <person name="Lai Q."/>
            <person name="Xu L."/>
            <person name="Li F."/>
        </authorList>
    </citation>
    <scope>NUCLEOTIDE SEQUENCE</scope>
    <source>
        <strain evidence="2">Vp-HL-202005</strain>
    </source>
</reference>
<dbReference type="AlphaFoldDB" id="A0AA47JDQ3"/>
<dbReference type="RefSeq" id="WP_025509810.1">
    <property type="nucleotide sequence ID" value="NZ_CP040101.1"/>
</dbReference>
<feature type="transmembrane region" description="Helical" evidence="1">
    <location>
        <begin position="16"/>
        <end position="35"/>
    </location>
</feature>
<feature type="transmembrane region" description="Helical" evidence="1">
    <location>
        <begin position="89"/>
        <end position="112"/>
    </location>
</feature>
<sequence length="151" mass="17043">MSDSQLINKIKRVSKFIPATIIGAGLTIACFYLGLGKIESFSQEIGNVEVYSRFDFSLIPFGIVMLGFTITAVYYIYYEKRFEDAFGHILNYTMLGAFALSIILVFITPSIYQNRFENAGLKECNGTPSSYLPLFGTKFAKDESLCRIRNH</sequence>
<dbReference type="Proteomes" id="UP001156560">
    <property type="component" value="Chromosome 1"/>
</dbReference>
<keyword evidence="1" id="KW-1133">Transmembrane helix</keyword>
<evidence type="ECO:0000313" key="2">
    <source>
        <dbReference type="EMBL" id="WAT88854.1"/>
    </source>
</evidence>
<evidence type="ECO:0000313" key="3">
    <source>
        <dbReference type="Proteomes" id="UP001156560"/>
    </source>
</evidence>
<evidence type="ECO:0000256" key="1">
    <source>
        <dbReference type="SAM" id="Phobius"/>
    </source>
</evidence>
<protein>
    <submittedName>
        <fullName evidence="2">DUF2079 domain-containing protein</fullName>
    </submittedName>
</protein>
<dbReference type="EMBL" id="CP114194">
    <property type="protein sequence ID" value="WAT88854.1"/>
    <property type="molecule type" value="Genomic_DNA"/>
</dbReference>
<keyword evidence="1" id="KW-0812">Transmembrane</keyword>
<organism evidence="2 3">
    <name type="scientific">Vibrio parahaemolyticus</name>
    <dbReference type="NCBI Taxonomy" id="670"/>
    <lineage>
        <taxon>Bacteria</taxon>
        <taxon>Pseudomonadati</taxon>
        <taxon>Pseudomonadota</taxon>
        <taxon>Gammaproteobacteria</taxon>
        <taxon>Vibrionales</taxon>
        <taxon>Vibrionaceae</taxon>
        <taxon>Vibrio</taxon>
    </lineage>
</organism>
<name>A0AA47JDQ3_VIBPH</name>
<accession>A0AA47JDQ3</accession>
<feature type="transmembrane region" description="Helical" evidence="1">
    <location>
        <begin position="56"/>
        <end position="77"/>
    </location>
</feature>
<proteinExistence type="predicted"/>
<keyword evidence="1" id="KW-0472">Membrane</keyword>